<dbReference type="EC" id="2.4.-.-" evidence="3"/>
<name>A0ABU6MGC6_9BACI</name>
<feature type="domain" description="Glycosyltransferase 2-like" evidence="2">
    <location>
        <begin position="6"/>
        <end position="163"/>
    </location>
</feature>
<dbReference type="Pfam" id="PF00535">
    <property type="entry name" value="Glycos_transf_2"/>
    <property type="match status" value="1"/>
</dbReference>
<dbReference type="Gene3D" id="3.90.550.10">
    <property type="entry name" value="Spore Coat Polysaccharide Biosynthesis Protein SpsA, Chain A"/>
    <property type="match status" value="1"/>
</dbReference>
<protein>
    <submittedName>
        <fullName evidence="3">Glycosyltransferase</fullName>
        <ecNumber evidence="3">2.4.-.-</ecNumber>
    </submittedName>
</protein>
<dbReference type="EMBL" id="JARMAB010000012">
    <property type="protein sequence ID" value="MED1203463.1"/>
    <property type="molecule type" value="Genomic_DNA"/>
</dbReference>
<comment type="similarity">
    <text evidence="1">Belongs to the glycosyltransferase 2 family.</text>
</comment>
<organism evidence="3 4">
    <name type="scientific">Heyndrickxia acidicola</name>
    <dbReference type="NCBI Taxonomy" id="209389"/>
    <lineage>
        <taxon>Bacteria</taxon>
        <taxon>Bacillati</taxon>
        <taxon>Bacillota</taxon>
        <taxon>Bacilli</taxon>
        <taxon>Bacillales</taxon>
        <taxon>Bacillaceae</taxon>
        <taxon>Heyndrickxia</taxon>
    </lineage>
</organism>
<evidence type="ECO:0000256" key="1">
    <source>
        <dbReference type="ARBA" id="ARBA00006739"/>
    </source>
</evidence>
<dbReference type="GO" id="GO:0016757">
    <property type="term" value="F:glycosyltransferase activity"/>
    <property type="evidence" value="ECO:0007669"/>
    <property type="project" value="UniProtKB-KW"/>
</dbReference>
<keyword evidence="4" id="KW-1185">Reference proteome</keyword>
<sequence length="237" mass="27848">MIPKVSIIIPFYNCPYVDQAIQSALNQTYPNIEVVVIDDGSSMFIEKIDFFRNRIIYLRKENGGTATALNEGIKTAKGDYIAWLSSDDYFLPDKIEKQVKLMIEKNTAASFTNYDYIDEKNRVLVHRNGPRISKPKVLYTEMLKYNAINGCTTMIKKTIFDEIESFNPKWRFTHDYDMWFRLLLTGVSIHYLDEALVKFRYHKNAGTKKYAREIQLEAAALENHYRPLLEEYIREHF</sequence>
<dbReference type="Proteomes" id="UP001341444">
    <property type="component" value="Unassembled WGS sequence"/>
</dbReference>
<evidence type="ECO:0000313" key="3">
    <source>
        <dbReference type="EMBL" id="MED1203463.1"/>
    </source>
</evidence>
<dbReference type="SUPFAM" id="SSF53448">
    <property type="entry name" value="Nucleotide-diphospho-sugar transferases"/>
    <property type="match status" value="1"/>
</dbReference>
<accession>A0ABU6MGC6</accession>
<reference evidence="3 4" key="1">
    <citation type="submission" date="2023-03" db="EMBL/GenBank/DDBJ databases">
        <title>Bacillus Genome Sequencing.</title>
        <authorList>
            <person name="Dunlap C."/>
        </authorList>
    </citation>
    <scope>NUCLEOTIDE SEQUENCE [LARGE SCALE GENOMIC DNA]</scope>
    <source>
        <strain evidence="3 4">B-23453</strain>
    </source>
</reference>
<comment type="caution">
    <text evidence="3">The sequence shown here is derived from an EMBL/GenBank/DDBJ whole genome shotgun (WGS) entry which is preliminary data.</text>
</comment>
<dbReference type="RefSeq" id="WP_066268763.1">
    <property type="nucleotide sequence ID" value="NZ_JARMAB010000012.1"/>
</dbReference>
<dbReference type="InterPro" id="IPR001173">
    <property type="entry name" value="Glyco_trans_2-like"/>
</dbReference>
<dbReference type="InterPro" id="IPR029044">
    <property type="entry name" value="Nucleotide-diphossugar_trans"/>
</dbReference>
<gene>
    <name evidence="3" type="ORF">P4T90_10265</name>
</gene>
<keyword evidence="3" id="KW-0808">Transferase</keyword>
<keyword evidence="3" id="KW-0328">Glycosyltransferase</keyword>
<dbReference type="PANTHER" id="PTHR22916:SF3">
    <property type="entry name" value="UDP-GLCNAC:BETAGAL BETA-1,3-N-ACETYLGLUCOSAMINYLTRANSFERASE-LIKE PROTEIN 1"/>
    <property type="match status" value="1"/>
</dbReference>
<dbReference type="PANTHER" id="PTHR22916">
    <property type="entry name" value="GLYCOSYLTRANSFERASE"/>
    <property type="match status" value="1"/>
</dbReference>
<evidence type="ECO:0000313" key="4">
    <source>
        <dbReference type="Proteomes" id="UP001341444"/>
    </source>
</evidence>
<proteinExistence type="inferred from homology"/>
<evidence type="ECO:0000259" key="2">
    <source>
        <dbReference type="Pfam" id="PF00535"/>
    </source>
</evidence>